<dbReference type="Proteomes" id="UP000287533">
    <property type="component" value="Unassembled WGS sequence"/>
</dbReference>
<organism evidence="2 3">
    <name type="scientific">Bifidobacterium goeldii</name>
    <dbReference type="NCBI Taxonomy" id="2306975"/>
    <lineage>
        <taxon>Bacteria</taxon>
        <taxon>Bacillati</taxon>
        <taxon>Actinomycetota</taxon>
        <taxon>Actinomycetes</taxon>
        <taxon>Bifidobacteriales</taxon>
        <taxon>Bifidobacteriaceae</taxon>
        <taxon>Bifidobacterium</taxon>
    </lineage>
</organism>
<accession>A0A430FL52</accession>
<evidence type="ECO:0008006" key="4">
    <source>
        <dbReference type="Google" id="ProtNLM"/>
    </source>
</evidence>
<feature type="transmembrane region" description="Helical" evidence="1">
    <location>
        <begin position="58"/>
        <end position="76"/>
    </location>
</feature>
<evidence type="ECO:0000256" key="1">
    <source>
        <dbReference type="SAM" id="Phobius"/>
    </source>
</evidence>
<keyword evidence="1" id="KW-0472">Membrane</keyword>
<dbReference type="EMBL" id="QXGL01000002">
    <property type="protein sequence ID" value="RSX53635.1"/>
    <property type="molecule type" value="Genomic_DNA"/>
</dbReference>
<evidence type="ECO:0000313" key="2">
    <source>
        <dbReference type="EMBL" id="RSX53635.1"/>
    </source>
</evidence>
<keyword evidence="1" id="KW-1133">Transmembrane helix</keyword>
<dbReference type="RefSeq" id="WP_125980355.1">
    <property type="nucleotide sequence ID" value="NZ_QXGL01000002.1"/>
</dbReference>
<dbReference type="Pfam" id="PF14029">
    <property type="entry name" value="DUF4244"/>
    <property type="match status" value="1"/>
</dbReference>
<dbReference type="OrthoDB" id="3748241at2"/>
<keyword evidence="3" id="KW-1185">Reference proteome</keyword>
<sequence>MNINEDLIGINGRNGPFTCIRRGCKAAASKMRNVACMVDARLRMVSEEPEEGAATAEYALVLIAATGFAGLLATILKSDVIVNILTEVIKKALSIG</sequence>
<protein>
    <recommendedName>
        <fullName evidence="4">DUF4244 domain-containing protein</fullName>
    </recommendedName>
</protein>
<comment type="caution">
    <text evidence="2">The sequence shown here is derived from an EMBL/GenBank/DDBJ whole genome shotgun (WGS) entry which is preliminary data.</text>
</comment>
<gene>
    <name evidence="2" type="ORF">D2E25_0958</name>
</gene>
<keyword evidence="1" id="KW-0812">Transmembrane</keyword>
<dbReference type="InterPro" id="IPR025338">
    <property type="entry name" value="DUF4244"/>
</dbReference>
<proteinExistence type="predicted"/>
<name>A0A430FL52_9BIFI</name>
<evidence type="ECO:0000313" key="3">
    <source>
        <dbReference type="Proteomes" id="UP000287533"/>
    </source>
</evidence>
<dbReference type="AlphaFoldDB" id="A0A430FL52"/>
<reference evidence="2 3" key="1">
    <citation type="submission" date="2018-09" db="EMBL/GenBank/DDBJ databases">
        <title>Characterization of the phylogenetic diversity of five novel species belonging to the genus Bifidobacterium.</title>
        <authorList>
            <person name="Lugli G.A."/>
            <person name="Duranti S."/>
            <person name="Milani C."/>
        </authorList>
    </citation>
    <scope>NUCLEOTIDE SEQUENCE [LARGE SCALE GENOMIC DNA]</scope>
    <source>
        <strain evidence="2 3">2034B</strain>
    </source>
</reference>